<evidence type="ECO:0000259" key="2">
    <source>
        <dbReference type="Pfam" id="PF08768"/>
    </source>
</evidence>
<protein>
    <submittedName>
        <fullName evidence="4">THAP domain-containing protein 4 isoform X2</fullName>
    </submittedName>
</protein>
<dbReference type="Pfam" id="PF08768">
    <property type="entry name" value="THAP4_heme-bd"/>
    <property type="match status" value="1"/>
</dbReference>
<organism evidence="3 4">
    <name type="scientific">Lingula anatina</name>
    <name type="common">Brachiopod</name>
    <name type="synonym">Lingula unguis</name>
    <dbReference type="NCBI Taxonomy" id="7574"/>
    <lineage>
        <taxon>Eukaryota</taxon>
        <taxon>Metazoa</taxon>
        <taxon>Spiralia</taxon>
        <taxon>Lophotrochozoa</taxon>
        <taxon>Brachiopoda</taxon>
        <taxon>Linguliformea</taxon>
        <taxon>Lingulata</taxon>
        <taxon>Lingulida</taxon>
        <taxon>Linguloidea</taxon>
        <taxon>Lingulidae</taxon>
        <taxon>Lingula</taxon>
    </lineage>
</organism>
<comment type="catalytic activity">
    <reaction evidence="1">
        <text>peroxynitrite = nitrate</text>
        <dbReference type="Rhea" id="RHEA:63116"/>
        <dbReference type="ChEBI" id="CHEBI:17632"/>
        <dbReference type="ChEBI" id="CHEBI:25941"/>
    </reaction>
    <physiologicalReaction direction="left-to-right" evidence="1">
        <dbReference type="Rhea" id="RHEA:63117"/>
    </physiologicalReaction>
</comment>
<dbReference type="GeneID" id="106160365"/>
<proteinExistence type="predicted"/>
<keyword evidence="3" id="KW-1185">Reference proteome</keyword>
<dbReference type="OrthoDB" id="58529at2759"/>
<dbReference type="PANTHER" id="PTHR15854:SF4">
    <property type="entry name" value="PEROXYNITRITE ISOMERASE THAP4"/>
    <property type="match status" value="1"/>
</dbReference>
<gene>
    <name evidence="4" type="primary">LOC106160365</name>
</gene>
<accession>A0A1S3I2B6</accession>
<evidence type="ECO:0000313" key="4">
    <source>
        <dbReference type="RefSeq" id="XP_013392412.1"/>
    </source>
</evidence>
<dbReference type="AlphaFoldDB" id="A0A1S3I2B6"/>
<sequence>MSCSKPPQLHEVVKPLAWLLGKWRSEHGRGMYPTMKNFTYGEEVEFSHIGQPNLQYRAYSWMGDHDTPMHREIGYVRLQPGSLHVAFIIAHNTGLSEVEEGELAGRSMHLTSTQCVRVSFGKEPAVKKIVRTFRMKEEDVLEQVMYMETSRTPLTEHLRIQYKKQKHHAWEDNVFYTAY</sequence>
<dbReference type="InterPro" id="IPR045165">
    <property type="entry name" value="Nitrobindin"/>
</dbReference>
<evidence type="ECO:0000313" key="3">
    <source>
        <dbReference type="Proteomes" id="UP000085678"/>
    </source>
</evidence>
<dbReference type="PANTHER" id="PTHR15854">
    <property type="entry name" value="THAP4 PROTEIN"/>
    <property type="match status" value="1"/>
</dbReference>
<dbReference type="GO" id="GO:0008289">
    <property type="term" value="F:lipid binding"/>
    <property type="evidence" value="ECO:0007669"/>
    <property type="project" value="UniProtKB-KW"/>
</dbReference>
<dbReference type="RefSeq" id="XP_013392412.1">
    <property type="nucleotide sequence ID" value="XM_013536958.1"/>
</dbReference>
<feature type="domain" description="THAP4-like heme-binding" evidence="2">
    <location>
        <begin position="13"/>
        <end position="164"/>
    </location>
</feature>
<name>A0A1S3I2B6_LINAN</name>
<dbReference type="InterPro" id="IPR014878">
    <property type="entry name" value="THAP4-like_heme-bd"/>
</dbReference>
<dbReference type="Gene3D" id="2.40.128.20">
    <property type="match status" value="1"/>
</dbReference>
<dbReference type="InterPro" id="IPR012674">
    <property type="entry name" value="Calycin"/>
</dbReference>
<dbReference type="SUPFAM" id="SSF50814">
    <property type="entry name" value="Lipocalins"/>
    <property type="match status" value="1"/>
</dbReference>
<dbReference type="CDD" id="cd07828">
    <property type="entry name" value="lipocalin_heme-bd-THAP4-like"/>
    <property type="match status" value="1"/>
</dbReference>
<dbReference type="Proteomes" id="UP000085678">
    <property type="component" value="Unplaced"/>
</dbReference>
<evidence type="ECO:0000256" key="1">
    <source>
        <dbReference type="ARBA" id="ARBA00036993"/>
    </source>
</evidence>
<reference evidence="4" key="1">
    <citation type="submission" date="2025-08" db="UniProtKB">
        <authorList>
            <consortium name="RefSeq"/>
        </authorList>
    </citation>
    <scope>IDENTIFICATION</scope>
    <source>
        <tissue evidence="4">Gonads</tissue>
    </source>
</reference>